<evidence type="ECO:0000313" key="2">
    <source>
        <dbReference type="EMBL" id="MCF7569571.1"/>
    </source>
</evidence>
<gene>
    <name evidence="2" type="ORF">L3X37_14575</name>
</gene>
<comment type="caution">
    <text evidence="2">The sequence shown here is derived from an EMBL/GenBank/DDBJ whole genome shotgun (WGS) entry which is preliminary data.</text>
</comment>
<evidence type="ECO:0000256" key="1">
    <source>
        <dbReference type="SAM" id="Coils"/>
    </source>
</evidence>
<sequence length="249" mass="28385">MKYYYFILLLITTIHSKGQTANCDEANSYLVNAYSHVKDAYDSNNISHLKYYANRSLESFNLSKKTLKNCGCETALNLTNKSMEFLTKVEHAETFEDGRFFVKRARDLSKESVIEIDKCAYNNHSDEIETNENTELSELQNEQLALNKQQEALKIKATQIKNKLALQEEKALILKKEQLVVSYKSAVASNIKAYNDALKICDCNHETLKDTNATIDISAKSIEAIKRHFTNTLKTLASNYLSELILCDK</sequence>
<organism evidence="2 3">
    <name type="scientific">Wocania arenilitoris</name>
    <dbReference type="NCBI Taxonomy" id="2044858"/>
    <lineage>
        <taxon>Bacteria</taxon>
        <taxon>Pseudomonadati</taxon>
        <taxon>Bacteroidota</taxon>
        <taxon>Flavobacteriia</taxon>
        <taxon>Flavobacteriales</taxon>
        <taxon>Flavobacteriaceae</taxon>
        <taxon>Wocania</taxon>
    </lineage>
</organism>
<dbReference type="Proteomes" id="UP001199795">
    <property type="component" value="Unassembled WGS sequence"/>
</dbReference>
<name>A0AAE3JPD1_9FLAO</name>
<dbReference type="RefSeq" id="WP_237240899.1">
    <property type="nucleotide sequence ID" value="NZ_JAKKDU010000022.1"/>
</dbReference>
<evidence type="ECO:0000313" key="3">
    <source>
        <dbReference type="Proteomes" id="UP001199795"/>
    </source>
</evidence>
<keyword evidence="1" id="KW-0175">Coiled coil</keyword>
<keyword evidence="3" id="KW-1185">Reference proteome</keyword>
<feature type="coiled-coil region" evidence="1">
    <location>
        <begin position="136"/>
        <end position="177"/>
    </location>
</feature>
<proteinExistence type="predicted"/>
<accession>A0AAE3JPD1</accession>
<protein>
    <submittedName>
        <fullName evidence="2">Uncharacterized protein</fullName>
    </submittedName>
</protein>
<reference evidence="2" key="1">
    <citation type="submission" date="2022-01" db="EMBL/GenBank/DDBJ databases">
        <title>Draft genome sequence of Sabulilitoribacter arenilitoris KCTC 52401.</title>
        <authorList>
            <person name="Oh J.-S."/>
        </authorList>
    </citation>
    <scope>NUCLEOTIDE SEQUENCE</scope>
    <source>
        <strain evidence="2">HMF6543</strain>
    </source>
</reference>
<dbReference type="AlphaFoldDB" id="A0AAE3JPD1"/>
<dbReference type="EMBL" id="JAKKDU010000022">
    <property type="protein sequence ID" value="MCF7569571.1"/>
    <property type="molecule type" value="Genomic_DNA"/>
</dbReference>